<name>A0A8X6QYH4_NEPPI</name>
<keyword evidence="2" id="KW-1185">Reference proteome</keyword>
<reference evidence="1" key="1">
    <citation type="submission" date="2020-08" db="EMBL/GenBank/DDBJ databases">
        <title>Multicomponent nature underlies the extraordinary mechanical properties of spider dragline silk.</title>
        <authorList>
            <person name="Kono N."/>
            <person name="Nakamura H."/>
            <person name="Mori M."/>
            <person name="Yoshida Y."/>
            <person name="Ohtoshi R."/>
            <person name="Malay A.D."/>
            <person name="Moran D.A.P."/>
            <person name="Tomita M."/>
            <person name="Numata K."/>
            <person name="Arakawa K."/>
        </authorList>
    </citation>
    <scope>NUCLEOTIDE SEQUENCE</scope>
</reference>
<evidence type="ECO:0000313" key="2">
    <source>
        <dbReference type="Proteomes" id="UP000887013"/>
    </source>
</evidence>
<comment type="caution">
    <text evidence="1">The sequence shown here is derived from an EMBL/GenBank/DDBJ whole genome shotgun (WGS) entry which is preliminary data.</text>
</comment>
<protein>
    <submittedName>
        <fullName evidence="1">Uncharacterized protein</fullName>
    </submittedName>
</protein>
<gene>
    <name evidence="1" type="ORF">NPIL_309971</name>
</gene>
<dbReference type="EMBL" id="BMAW01036292">
    <property type="protein sequence ID" value="GFU43416.1"/>
    <property type="molecule type" value="Genomic_DNA"/>
</dbReference>
<organism evidence="1 2">
    <name type="scientific">Nephila pilipes</name>
    <name type="common">Giant wood spider</name>
    <name type="synonym">Nephila maculata</name>
    <dbReference type="NCBI Taxonomy" id="299642"/>
    <lineage>
        <taxon>Eukaryota</taxon>
        <taxon>Metazoa</taxon>
        <taxon>Ecdysozoa</taxon>
        <taxon>Arthropoda</taxon>
        <taxon>Chelicerata</taxon>
        <taxon>Arachnida</taxon>
        <taxon>Araneae</taxon>
        <taxon>Araneomorphae</taxon>
        <taxon>Entelegynae</taxon>
        <taxon>Araneoidea</taxon>
        <taxon>Nephilidae</taxon>
        <taxon>Nephila</taxon>
    </lineage>
</organism>
<evidence type="ECO:0000313" key="1">
    <source>
        <dbReference type="EMBL" id="GFU43416.1"/>
    </source>
</evidence>
<feature type="non-terminal residue" evidence="1">
    <location>
        <position position="1"/>
    </location>
</feature>
<dbReference type="Proteomes" id="UP000887013">
    <property type="component" value="Unassembled WGS sequence"/>
</dbReference>
<dbReference type="AlphaFoldDB" id="A0A8X6QYH4"/>
<proteinExistence type="predicted"/>
<accession>A0A8X6QYH4</accession>
<sequence>NIGNKSKHEGGKKIKSILFIRWYIHIV</sequence>